<evidence type="ECO:0000256" key="1">
    <source>
        <dbReference type="ARBA" id="ARBA00004409"/>
    </source>
</evidence>
<dbReference type="GO" id="GO:0006886">
    <property type="term" value="P:intracellular protein transport"/>
    <property type="evidence" value="ECO:0007669"/>
    <property type="project" value="TreeGrafter"/>
</dbReference>
<keyword evidence="9 11" id="KW-0472">Membrane</keyword>
<dbReference type="GO" id="GO:0000149">
    <property type="term" value="F:SNARE binding"/>
    <property type="evidence" value="ECO:0007669"/>
    <property type="project" value="TreeGrafter"/>
</dbReference>
<dbReference type="Gene3D" id="1.20.58.70">
    <property type="match status" value="1"/>
</dbReference>
<dbReference type="SUPFAM" id="SSF47661">
    <property type="entry name" value="t-snare proteins"/>
    <property type="match status" value="1"/>
</dbReference>
<keyword evidence="3" id="KW-0813">Transport</keyword>
<keyword evidence="14" id="KW-1185">Reference proteome</keyword>
<dbReference type="GO" id="GO:0006906">
    <property type="term" value="P:vesicle fusion"/>
    <property type="evidence" value="ECO:0007669"/>
    <property type="project" value="TreeGrafter"/>
</dbReference>
<sequence>MSKALIIHRNITHIYNNLLLNEKQKVHRFDVGSPDSPLLRQQAPFDENEPTTSNDGVVSISLPPDWLEMAEECNYMLLNVKSKVKELEKAQNMNLLSVFGKRGKSSYDKIGALSNEISSIFKKIERNMNMIDVDVEDYVEDNLRKNVKRKIASELIPLSSSFRKMQKNFYDSLQSDSQSSTSHVTVLAAATTIALGDDLVQDSVQINHFSIADRTRRLQQISSTVQDLKEMYSQLSTMIVEQGSMLDQIDYNVQKFADNSRNFANELKRRYDRGNPKRALRTVRNLVCVIFVQLVLIIIKFA</sequence>
<dbReference type="InterPro" id="IPR000727">
    <property type="entry name" value="T_SNARE_dom"/>
</dbReference>
<dbReference type="CDD" id="cd15845">
    <property type="entry name" value="SNARE_syntaxin16"/>
    <property type="match status" value="1"/>
</dbReference>
<dbReference type="InterPro" id="IPR045242">
    <property type="entry name" value="Syntaxin"/>
</dbReference>
<organism evidence="13 14">
    <name type="scientific">Theileria equi strain WA</name>
    <dbReference type="NCBI Taxonomy" id="1537102"/>
    <lineage>
        <taxon>Eukaryota</taxon>
        <taxon>Sar</taxon>
        <taxon>Alveolata</taxon>
        <taxon>Apicomplexa</taxon>
        <taxon>Aconoidasida</taxon>
        <taxon>Piroplasmida</taxon>
        <taxon>Theileriidae</taxon>
        <taxon>Theileria</taxon>
    </lineage>
</organism>
<dbReference type="GO" id="GO:0048278">
    <property type="term" value="P:vesicle docking"/>
    <property type="evidence" value="ECO:0007669"/>
    <property type="project" value="TreeGrafter"/>
</dbReference>
<keyword evidence="4 11" id="KW-0812">Transmembrane</keyword>
<dbReference type="VEuPathDB" id="PiroplasmaDB:BEWA_005920"/>
<keyword evidence="5" id="KW-0653">Protein transport</keyword>
<dbReference type="PANTHER" id="PTHR19957">
    <property type="entry name" value="SYNTAXIN"/>
    <property type="match status" value="1"/>
</dbReference>
<evidence type="ECO:0000313" key="13">
    <source>
        <dbReference type="EMBL" id="AFZ81184.1"/>
    </source>
</evidence>
<gene>
    <name evidence="13" type="ORF">BEWA_005920</name>
</gene>
<dbReference type="InterPro" id="IPR010989">
    <property type="entry name" value="SNARE"/>
</dbReference>
<feature type="transmembrane region" description="Helical" evidence="11">
    <location>
        <begin position="283"/>
        <end position="301"/>
    </location>
</feature>
<evidence type="ECO:0000256" key="3">
    <source>
        <dbReference type="ARBA" id="ARBA00022448"/>
    </source>
</evidence>
<reference evidence="13 14" key="1">
    <citation type="journal article" date="2012" name="BMC Genomics">
        <title>Comparative genomic analysis and phylogenetic position of Theileria equi.</title>
        <authorList>
            <person name="Kappmeyer L.S."/>
            <person name="Thiagarajan M."/>
            <person name="Herndon D.R."/>
            <person name="Ramsay J.D."/>
            <person name="Caler E."/>
            <person name="Djikeng A."/>
            <person name="Gillespie J.J."/>
            <person name="Lau A.O."/>
            <person name="Roalson E.H."/>
            <person name="Silva J.C."/>
            <person name="Silva M.G."/>
            <person name="Suarez C.E."/>
            <person name="Ueti M.W."/>
            <person name="Nene V.M."/>
            <person name="Mealey R.H."/>
            <person name="Knowles D.P."/>
            <person name="Brayton K.A."/>
        </authorList>
    </citation>
    <scope>NUCLEOTIDE SEQUENCE [LARGE SCALE GENOMIC DNA]</scope>
    <source>
        <strain evidence="13 14">WA</strain>
    </source>
</reference>
<dbReference type="RefSeq" id="XP_004830850.1">
    <property type="nucleotide sequence ID" value="XM_004830793.1"/>
</dbReference>
<dbReference type="Proteomes" id="UP000031512">
    <property type="component" value="Chromosome 3"/>
</dbReference>
<dbReference type="STRING" id="1537102.L0B223"/>
<keyword evidence="8" id="KW-0175">Coiled coil</keyword>
<dbReference type="GO" id="GO:0000139">
    <property type="term" value="C:Golgi membrane"/>
    <property type="evidence" value="ECO:0007669"/>
    <property type="project" value="UniProtKB-SubCell"/>
</dbReference>
<comment type="subcellular location">
    <subcellularLocation>
        <location evidence="1">Golgi apparatus membrane</location>
        <topology evidence="1">Single-pass type IV membrane protein</topology>
    </subcellularLocation>
</comment>
<evidence type="ECO:0000259" key="12">
    <source>
        <dbReference type="PROSITE" id="PS50192"/>
    </source>
</evidence>
<keyword evidence="7" id="KW-0333">Golgi apparatus</keyword>
<proteinExistence type="inferred from homology"/>
<dbReference type="KEGG" id="beq:BEWA_005920"/>
<name>L0B223_THEEQ</name>
<dbReference type="OrthoDB" id="10251371at2759"/>
<dbReference type="GO" id="GO:0031201">
    <property type="term" value="C:SNARE complex"/>
    <property type="evidence" value="ECO:0007669"/>
    <property type="project" value="TreeGrafter"/>
</dbReference>
<evidence type="ECO:0000256" key="8">
    <source>
        <dbReference type="ARBA" id="ARBA00023054"/>
    </source>
</evidence>
<feature type="region of interest" description="Disordered" evidence="10">
    <location>
        <begin position="31"/>
        <end position="54"/>
    </location>
</feature>
<dbReference type="EMBL" id="CP001670">
    <property type="protein sequence ID" value="AFZ81184.1"/>
    <property type="molecule type" value="Genomic_DNA"/>
</dbReference>
<dbReference type="PROSITE" id="PS50192">
    <property type="entry name" value="T_SNARE"/>
    <property type="match status" value="1"/>
</dbReference>
<dbReference type="PANTHER" id="PTHR19957:SF83">
    <property type="entry name" value="SYNTAXIN-16"/>
    <property type="match status" value="1"/>
</dbReference>
<evidence type="ECO:0000313" key="14">
    <source>
        <dbReference type="Proteomes" id="UP000031512"/>
    </source>
</evidence>
<dbReference type="GeneID" id="15805753"/>
<dbReference type="GO" id="GO:0005484">
    <property type="term" value="F:SNAP receptor activity"/>
    <property type="evidence" value="ECO:0007669"/>
    <property type="project" value="TreeGrafter"/>
</dbReference>
<accession>L0B223</accession>
<evidence type="ECO:0000256" key="6">
    <source>
        <dbReference type="ARBA" id="ARBA00022989"/>
    </source>
</evidence>
<evidence type="ECO:0000256" key="9">
    <source>
        <dbReference type="ARBA" id="ARBA00023136"/>
    </source>
</evidence>
<evidence type="ECO:0000256" key="2">
    <source>
        <dbReference type="ARBA" id="ARBA00009063"/>
    </source>
</evidence>
<comment type="similarity">
    <text evidence="2">Belongs to the syntaxin family.</text>
</comment>
<keyword evidence="6 11" id="KW-1133">Transmembrane helix</keyword>
<feature type="domain" description="T-SNARE coiled-coil homology" evidence="12">
    <location>
        <begin position="208"/>
        <end position="270"/>
    </location>
</feature>
<dbReference type="SMART" id="SM00397">
    <property type="entry name" value="t_SNARE"/>
    <property type="match status" value="1"/>
</dbReference>
<evidence type="ECO:0000256" key="10">
    <source>
        <dbReference type="SAM" id="MobiDB-lite"/>
    </source>
</evidence>
<dbReference type="eggNOG" id="KOG0809">
    <property type="taxonomic scope" value="Eukaryota"/>
</dbReference>
<evidence type="ECO:0000256" key="11">
    <source>
        <dbReference type="SAM" id="Phobius"/>
    </source>
</evidence>
<evidence type="ECO:0000256" key="4">
    <source>
        <dbReference type="ARBA" id="ARBA00022692"/>
    </source>
</evidence>
<dbReference type="AlphaFoldDB" id="L0B223"/>
<evidence type="ECO:0000256" key="5">
    <source>
        <dbReference type="ARBA" id="ARBA00022927"/>
    </source>
</evidence>
<protein>
    <submittedName>
        <fullName evidence="13">SNARE domain-containing protein</fullName>
    </submittedName>
</protein>
<evidence type="ECO:0000256" key="7">
    <source>
        <dbReference type="ARBA" id="ARBA00023034"/>
    </source>
</evidence>